<reference evidence="2" key="3">
    <citation type="submission" date="2025-09" db="UniProtKB">
        <authorList>
            <consortium name="Ensembl"/>
        </authorList>
    </citation>
    <scope>IDENTIFICATION</scope>
</reference>
<sequence>LFNNSHSDCCEKVDPHLPATTESAASSSKGKQSQRVFVWLLLLSYLLFYFLRWSLTLLPRLECNGAISAHCNLHLPASSDSPASASRVAVTTGVSYPTWLSFVFLVEMGFHHVSHAGLELLTSVCLPSSTSQNAGTTGVNRHAQLILLLKKKK</sequence>
<proteinExistence type="predicted"/>
<dbReference type="PRINTS" id="PR02045">
    <property type="entry name" value="F138DOMAIN"/>
</dbReference>
<dbReference type="AlphaFoldDB" id="A0A5F4W7H3"/>
<keyword evidence="1" id="KW-0472">Membrane</keyword>
<reference evidence="2" key="1">
    <citation type="submission" date="2009-03" db="EMBL/GenBank/DDBJ databases">
        <authorList>
            <person name="Warren W."/>
            <person name="Ye L."/>
            <person name="Minx P."/>
            <person name="Worley K."/>
            <person name="Gibbs R."/>
            <person name="Wilson R.K."/>
        </authorList>
    </citation>
    <scope>NUCLEOTIDE SEQUENCE [LARGE SCALE GENOMIC DNA]</scope>
</reference>
<feature type="transmembrane region" description="Helical" evidence="1">
    <location>
        <begin position="36"/>
        <end position="55"/>
    </location>
</feature>
<keyword evidence="3" id="KW-1185">Reference proteome</keyword>
<keyword evidence="1" id="KW-1133">Transmembrane helix</keyword>
<reference evidence="2" key="2">
    <citation type="submission" date="2025-08" db="UniProtKB">
        <authorList>
            <consortium name="Ensembl"/>
        </authorList>
    </citation>
    <scope>IDENTIFICATION</scope>
</reference>
<dbReference type="Proteomes" id="UP000008225">
    <property type="component" value="Chromosome 1"/>
</dbReference>
<organism evidence="2 3">
    <name type="scientific">Callithrix jacchus</name>
    <name type="common">White-tufted-ear marmoset</name>
    <name type="synonym">Simia Jacchus</name>
    <dbReference type="NCBI Taxonomy" id="9483"/>
    <lineage>
        <taxon>Eukaryota</taxon>
        <taxon>Metazoa</taxon>
        <taxon>Chordata</taxon>
        <taxon>Craniata</taxon>
        <taxon>Vertebrata</taxon>
        <taxon>Euteleostomi</taxon>
        <taxon>Mammalia</taxon>
        <taxon>Eutheria</taxon>
        <taxon>Euarchontoglires</taxon>
        <taxon>Primates</taxon>
        <taxon>Haplorrhini</taxon>
        <taxon>Platyrrhini</taxon>
        <taxon>Cebidae</taxon>
        <taxon>Callitrichinae</taxon>
        <taxon>Callithrix</taxon>
        <taxon>Callithrix</taxon>
    </lineage>
</organism>
<evidence type="ECO:0000313" key="3">
    <source>
        <dbReference type="Proteomes" id="UP000008225"/>
    </source>
</evidence>
<dbReference type="GeneTree" id="ENSGT01150000286943"/>
<evidence type="ECO:0000256" key="1">
    <source>
        <dbReference type="SAM" id="Phobius"/>
    </source>
</evidence>
<name>A0A5F4W7H3_CALJA</name>
<dbReference type="PANTHER" id="PTHR12138">
    <property type="entry name" value="PRIMATE-EXPANDED PROTEIN FAMILY"/>
    <property type="match status" value="1"/>
</dbReference>
<dbReference type="Ensembl" id="ENSCJAT00000091569.2">
    <property type="protein sequence ID" value="ENSCJAP00000073675.2"/>
    <property type="gene ID" value="ENSCJAG00000054156.2"/>
</dbReference>
<dbReference type="STRING" id="9483.ENSCJAP00000073675"/>
<dbReference type="InParanoid" id="A0A5F4W7H3"/>
<dbReference type="PANTHER" id="PTHR12138:SF162">
    <property type="entry name" value="CHROMOSOME UNDETERMINED SCAFFOLD_275, WHOLE GENOME SHOTGUN SEQUENCE"/>
    <property type="match status" value="1"/>
</dbReference>
<keyword evidence="1" id="KW-0812">Transmembrane</keyword>
<accession>A0A5F4W7H3</accession>
<evidence type="ECO:0000313" key="2">
    <source>
        <dbReference type="Ensembl" id="ENSCJAP00000073675.2"/>
    </source>
</evidence>
<protein>
    <submittedName>
        <fullName evidence="2">Uncharacterized protein</fullName>
    </submittedName>
</protein>